<accession>A0AAE0GWZ9</accession>
<sequence>MLATTAPTSRSDSSSQPSFDSASWQLGAAEQSSRESSKDTQGEAVHTFSAHAASGSTLSPELQNDTVHSFSARGSLGAEVQEESPLQHDAEQQILSFFNSLTDGLPPPRPPPKGKKKKKGGKGKSGGDRCVRNTDTPAAEPRDLNIPLFHPQKLTERVFDDANSTGTISQLSAVVVVSSFGQPPRVPLAWLRDQPYPVFVSTKAPGFGYHSEAWGNRGDEVSAYLHFILRFWDVLPERMLFIHGHDEAWHQQGYGMQYILRNVCLENLTYANLNAFPAEAQPGKGGWINFFKANTSLMQFAEAQFSLKSLDFASYDRCCSQFAVHRDAIRSSPKWVYEKLLELTVNSAVKDLSCHAYHKATGMGGKDTCYEWDVDKHFFEEIWHHLFGVREVNQPSMYGDSIDYSVETGAPLVFNEKYSLAKFVKCPAPSCKKNPDCAQAVQKASGSRVGHYIPGWDKRDERHKTLYSKLSKQFTMRPISTPLIC</sequence>
<dbReference type="Pfam" id="PF11913">
    <property type="entry name" value="DUF3431"/>
    <property type="match status" value="1"/>
</dbReference>
<evidence type="ECO:0000313" key="2">
    <source>
        <dbReference type="EMBL" id="KAK3285907.1"/>
    </source>
</evidence>
<gene>
    <name evidence="2" type="ORF">CYMTET_6505</name>
</gene>
<evidence type="ECO:0000256" key="1">
    <source>
        <dbReference type="SAM" id="MobiDB-lite"/>
    </source>
</evidence>
<dbReference type="InterPro" id="IPR021838">
    <property type="entry name" value="DUF3431"/>
</dbReference>
<proteinExistence type="predicted"/>
<name>A0AAE0GWZ9_9CHLO</name>
<comment type="caution">
    <text evidence="2">The sequence shown here is derived from an EMBL/GenBank/DDBJ whole genome shotgun (WGS) entry which is preliminary data.</text>
</comment>
<feature type="compositionally biased region" description="Basic and acidic residues" evidence="1">
    <location>
        <begin position="32"/>
        <end position="41"/>
    </location>
</feature>
<organism evidence="2 3">
    <name type="scientific">Cymbomonas tetramitiformis</name>
    <dbReference type="NCBI Taxonomy" id="36881"/>
    <lineage>
        <taxon>Eukaryota</taxon>
        <taxon>Viridiplantae</taxon>
        <taxon>Chlorophyta</taxon>
        <taxon>Pyramimonadophyceae</taxon>
        <taxon>Pyramimonadales</taxon>
        <taxon>Pyramimonadaceae</taxon>
        <taxon>Cymbomonas</taxon>
    </lineage>
</organism>
<feature type="compositionally biased region" description="Basic residues" evidence="1">
    <location>
        <begin position="112"/>
        <end position="122"/>
    </location>
</feature>
<feature type="compositionally biased region" description="Polar residues" evidence="1">
    <location>
        <begin position="54"/>
        <end position="69"/>
    </location>
</feature>
<dbReference type="PANTHER" id="PTHR37490">
    <property type="entry name" value="EXPRESSED PROTEIN"/>
    <property type="match status" value="1"/>
</dbReference>
<dbReference type="EMBL" id="LGRX02001579">
    <property type="protein sequence ID" value="KAK3285907.1"/>
    <property type="molecule type" value="Genomic_DNA"/>
</dbReference>
<keyword evidence="3" id="KW-1185">Reference proteome</keyword>
<reference evidence="2 3" key="1">
    <citation type="journal article" date="2015" name="Genome Biol. Evol.">
        <title>Comparative Genomics of a Bacterivorous Green Alga Reveals Evolutionary Causalities and Consequences of Phago-Mixotrophic Mode of Nutrition.</title>
        <authorList>
            <person name="Burns J.A."/>
            <person name="Paasch A."/>
            <person name="Narechania A."/>
            <person name="Kim E."/>
        </authorList>
    </citation>
    <scope>NUCLEOTIDE SEQUENCE [LARGE SCALE GENOMIC DNA]</scope>
    <source>
        <strain evidence="2 3">PLY_AMNH</strain>
    </source>
</reference>
<feature type="compositionally biased region" description="Low complexity" evidence="1">
    <location>
        <begin position="1"/>
        <end position="23"/>
    </location>
</feature>
<dbReference type="PANTHER" id="PTHR37490:SF2">
    <property type="match status" value="1"/>
</dbReference>
<dbReference type="AlphaFoldDB" id="A0AAE0GWZ9"/>
<protein>
    <submittedName>
        <fullName evidence="2">Uncharacterized protein</fullName>
    </submittedName>
</protein>
<dbReference type="Proteomes" id="UP001190700">
    <property type="component" value="Unassembled WGS sequence"/>
</dbReference>
<evidence type="ECO:0000313" key="3">
    <source>
        <dbReference type="Proteomes" id="UP001190700"/>
    </source>
</evidence>
<feature type="region of interest" description="Disordered" evidence="1">
    <location>
        <begin position="1"/>
        <end position="87"/>
    </location>
</feature>
<feature type="region of interest" description="Disordered" evidence="1">
    <location>
        <begin position="100"/>
        <end position="143"/>
    </location>
</feature>